<protein>
    <submittedName>
        <fullName evidence="2">Tail component protein</fullName>
    </submittedName>
</protein>
<proteinExistence type="predicted"/>
<evidence type="ECO:0000313" key="2">
    <source>
        <dbReference type="EMBL" id="DAD91330.1"/>
    </source>
</evidence>
<sequence length="174" mass="19467">MSKVIRVKLSPESIASAIQELQDYKAELNRKVETLARLLTNTGVDIVRIKVVEMNAIDTGELFGSINGYYDSVGNKGVIQVDSNYAAFVEFGTGIVGAGSPHINAEYLAKAAWKYATGSHIFETKDGRFGWYYPTDDGGFRFTEGQKARPFMYETALELQRRYAEKVREVFPCD</sequence>
<evidence type="ECO:0000256" key="1">
    <source>
        <dbReference type="SAM" id="Coils"/>
    </source>
</evidence>
<keyword evidence="1" id="KW-0175">Coiled coil</keyword>
<organism evidence="2">
    <name type="scientific">Siphoviridae sp. ctBmU27</name>
    <dbReference type="NCBI Taxonomy" id="2826189"/>
    <lineage>
        <taxon>Viruses</taxon>
        <taxon>Duplodnaviria</taxon>
        <taxon>Heunggongvirae</taxon>
        <taxon>Uroviricota</taxon>
        <taxon>Caudoviricetes</taxon>
    </lineage>
</organism>
<reference evidence="2" key="1">
    <citation type="journal article" date="2021" name="Proc. Natl. Acad. Sci. U.S.A.">
        <title>A Catalog of Tens of Thousands of Viruses from Human Metagenomes Reveals Hidden Associations with Chronic Diseases.</title>
        <authorList>
            <person name="Tisza M.J."/>
            <person name="Buck C.B."/>
        </authorList>
    </citation>
    <scope>NUCLEOTIDE SEQUENCE</scope>
    <source>
        <strain evidence="2">CtBmU27</strain>
    </source>
</reference>
<accession>A0A8S5NAR7</accession>
<name>A0A8S5NAR7_9CAUD</name>
<dbReference type="EMBL" id="BK015110">
    <property type="protein sequence ID" value="DAD91330.1"/>
    <property type="molecule type" value="Genomic_DNA"/>
</dbReference>
<feature type="coiled-coil region" evidence="1">
    <location>
        <begin position="14"/>
        <end position="41"/>
    </location>
</feature>